<organism evidence="1 2">
    <name type="scientific">Rhizobium pisi</name>
    <dbReference type="NCBI Taxonomy" id="574561"/>
    <lineage>
        <taxon>Bacteria</taxon>
        <taxon>Pseudomonadati</taxon>
        <taxon>Pseudomonadota</taxon>
        <taxon>Alphaproteobacteria</taxon>
        <taxon>Hyphomicrobiales</taxon>
        <taxon>Rhizobiaceae</taxon>
        <taxon>Rhizobium/Agrobacterium group</taxon>
        <taxon>Rhizobium</taxon>
    </lineage>
</organism>
<sequence length="101" mass="10913">MEDRQGAFVRYVKEDNAGGTSWKRFAKGLMNLPELGLYELVAPCIVGSGKPVDDSFDDCPCISPVVRAGRGAISHNSKKFAVSPRDPRMIAIVVGARSFLA</sequence>
<keyword evidence="2" id="KW-1185">Reference proteome</keyword>
<evidence type="ECO:0000313" key="2">
    <source>
        <dbReference type="Proteomes" id="UP000518315"/>
    </source>
</evidence>
<proteinExistence type="predicted"/>
<evidence type="ECO:0000313" key="1">
    <source>
        <dbReference type="EMBL" id="MBB3139069.1"/>
    </source>
</evidence>
<dbReference type="AlphaFoldDB" id="A0A7W5G3G7"/>
<reference evidence="1 2" key="1">
    <citation type="submission" date="2020-08" db="EMBL/GenBank/DDBJ databases">
        <title>Genomic Encyclopedia of Type Strains, Phase III (KMG-III): the genomes of soil and plant-associated and newly described type strains.</title>
        <authorList>
            <person name="Whitman W."/>
        </authorList>
    </citation>
    <scope>NUCLEOTIDE SEQUENCE [LARGE SCALE GENOMIC DNA]</scope>
    <source>
        <strain evidence="1 2">CECT 4113</strain>
    </source>
</reference>
<gene>
    <name evidence="1" type="ORF">FHS26_006850</name>
</gene>
<dbReference type="Proteomes" id="UP000518315">
    <property type="component" value="Unassembled WGS sequence"/>
</dbReference>
<protein>
    <submittedName>
        <fullName evidence="1">Uncharacterized protein</fullName>
    </submittedName>
</protein>
<dbReference type="EMBL" id="JACHXH010000046">
    <property type="protein sequence ID" value="MBB3139069.1"/>
    <property type="molecule type" value="Genomic_DNA"/>
</dbReference>
<comment type="caution">
    <text evidence="1">The sequence shown here is derived from an EMBL/GenBank/DDBJ whole genome shotgun (WGS) entry which is preliminary data.</text>
</comment>
<accession>A0A7W5G3G7</accession>
<name>A0A7W5G3G7_9HYPH</name>